<dbReference type="Proteomes" id="UP000298616">
    <property type="component" value="Chromosome"/>
</dbReference>
<keyword evidence="2" id="KW-0472">Membrane</keyword>
<gene>
    <name evidence="4" type="ORF">DCC35_09800</name>
</gene>
<keyword evidence="5" id="KW-1185">Reference proteome</keyword>
<sequence length="169" mass="19219">MLFHRGSNSIRAWRSKRLGPGDYQPLFFVGDTDSLAYDDRFEQPGEILLEASIEFRQNLAGFIDIAFFIDAGNVWRLKDVNLNPEGSANTENGKFEFENFYKEIAVGSGAGLRLDFSYIVVRFDVGVKIHDPGRAEGRRFIWDEGFTKYPYNTRAANPFVLNIGVGYPF</sequence>
<dbReference type="InterPro" id="IPR000184">
    <property type="entry name" value="Bac_surfAg_D15"/>
</dbReference>
<evidence type="ECO:0000313" key="4">
    <source>
        <dbReference type="EMBL" id="QCK15017.1"/>
    </source>
</evidence>
<proteinExistence type="predicted"/>
<accession>A0A4D7JJY8</accession>
<dbReference type="OrthoDB" id="9814535at2"/>
<evidence type="ECO:0000256" key="2">
    <source>
        <dbReference type="ARBA" id="ARBA00023136"/>
    </source>
</evidence>
<protein>
    <recommendedName>
        <fullName evidence="3">Bacterial surface antigen (D15) domain-containing protein</fullName>
    </recommendedName>
</protein>
<dbReference type="AlphaFoldDB" id="A0A4D7JJY8"/>
<name>A0A4D7JJY8_9BACT</name>
<reference evidence="4 5" key="1">
    <citation type="submission" date="2018-04" db="EMBL/GenBank/DDBJ databases">
        <title>Complete genome uncultured novel isolate.</title>
        <authorList>
            <person name="Merlino G."/>
        </authorList>
    </citation>
    <scope>NUCLEOTIDE SEQUENCE [LARGE SCALE GENOMIC DNA]</scope>
    <source>
        <strain evidence="5">R1DC9</strain>
    </source>
</reference>
<evidence type="ECO:0000313" key="5">
    <source>
        <dbReference type="Proteomes" id="UP000298616"/>
    </source>
</evidence>
<evidence type="ECO:0000259" key="3">
    <source>
        <dbReference type="Pfam" id="PF01103"/>
    </source>
</evidence>
<organism evidence="4 5">
    <name type="scientific">Mangrovivirga cuniculi</name>
    <dbReference type="NCBI Taxonomy" id="2715131"/>
    <lineage>
        <taxon>Bacteria</taxon>
        <taxon>Pseudomonadati</taxon>
        <taxon>Bacteroidota</taxon>
        <taxon>Cytophagia</taxon>
        <taxon>Cytophagales</taxon>
        <taxon>Mangrovivirgaceae</taxon>
        <taxon>Mangrovivirga</taxon>
    </lineage>
</organism>
<dbReference type="KEGG" id="fpf:DCC35_09800"/>
<dbReference type="Pfam" id="PF01103">
    <property type="entry name" value="Omp85"/>
    <property type="match status" value="1"/>
</dbReference>
<dbReference type="Gene3D" id="2.40.160.50">
    <property type="entry name" value="membrane protein fhac: a member of the omp85/tpsb transporter family"/>
    <property type="match status" value="1"/>
</dbReference>
<evidence type="ECO:0000256" key="1">
    <source>
        <dbReference type="ARBA" id="ARBA00004370"/>
    </source>
</evidence>
<dbReference type="GO" id="GO:0019867">
    <property type="term" value="C:outer membrane"/>
    <property type="evidence" value="ECO:0007669"/>
    <property type="project" value="InterPro"/>
</dbReference>
<comment type="subcellular location">
    <subcellularLocation>
        <location evidence="1">Membrane</location>
    </subcellularLocation>
</comment>
<feature type="domain" description="Bacterial surface antigen (D15)" evidence="3">
    <location>
        <begin position="6"/>
        <end position="142"/>
    </location>
</feature>
<dbReference type="EMBL" id="CP028923">
    <property type="protein sequence ID" value="QCK15017.1"/>
    <property type="molecule type" value="Genomic_DNA"/>
</dbReference>